<evidence type="ECO:0000256" key="8">
    <source>
        <dbReference type="ARBA" id="ARBA00022955"/>
    </source>
</evidence>
<keyword evidence="9 16" id="KW-0756">Sterol biosynthesis</keyword>
<evidence type="ECO:0000259" key="18">
    <source>
        <dbReference type="Pfam" id="PF22700"/>
    </source>
</evidence>
<evidence type="ECO:0000313" key="20">
    <source>
        <dbReference type="Proteomes" id="UP001168821"/>
    </source>
</evidence>
<evidence type="ECO:0000256" key="5">
    <source>
        <dbReference type="ARBA" id="ARBA00022516"/>
    </source>
</evidence>
<feature type="domain" description="Mvd1 C-terminal" evidence="17">
    <location>
        <begin position="172"/>
        <end position="365"/>
    </location>
</feature>
<evidence type="ECO:0000256" key="4">
    <source>
        <dbReference type="ARBA" id="ARBA00019335"/>
    </source>
</evidence>
<dbReference type="Pfam" id="PF18376">
    <property type="entry name" value="MDD_C"/>
    <property type="match status" value="1"/>
</dbReference>
<keyword evidence="12 16" id="KW-0753">Steroid metabolism</keyword>
<keyword evidence="20" id="KW-1185">Reference proteome</keyword>
<keyword evidence="8 16" id="KW-0752">Steroid biosynthesis</keyword>
<comment type="catalytic activity">
    <reaction evidence="14 15 16">
        <text>(R)-5-diphosphomevalonate + ATP = isopentenyl diphosphate + ADP + phosphate + CO2</text>
        <dbReference type="Rhea" id="RHEA:23732"/>
        <dbReference type="ChEBI" id="CHEBI:16526"/>
        <dbReference type="ChEBI" id="CHEBI:30616"/>
        <dbReference type="ChEBI" id="CHEBI:43474"/>
        <dbReference type="ChEBI" id="CHEBI:57557"/>
        <dbReference type="ChEBI" id="CHEBI:128769"/>
        <dbReference type="ChEBI" id="CHEBI:456216"/>
        <dbReference type="EC" id="4.1.1.33"/>
    </reaction>
</comment>
<comment type="function">
    <text evidence="1 16">Catalyzes the ATP dependent decarboxylation of (R)-5-diphosphomevalonate to form isopentenyl diphosphate (IPP). Functions in the mevalonate (MVA) pathway leading to isopentenyl diphosphate (IPP), a key precursor for the biosynthesis of isoprenoids and sterol synthesis.</text>
</comment>
<evidence type="ECO:0000256" key="14">
    <source>
        <dbReference type="ARBA" id="ARBA00048154"/>
    </source>
</evidence>
<sequence>MVFTKLITCSGPVNIAVIKYWGKRNEELILPSNSSLSATLNQKELKTVTSVMASESFSEDRIWLNKRYKQRKGCHDPLLNCKLHICSQNNFPTAAGLASSASGYATLVFAMGKLFDIPVGELSQIARLGSGSACRSMFGGWVKWEMGEAEDGRDCKAVQTHDECHWPDIRLLVLVVSDTPKETSSTSGMASTVKTSELFQHRVNHVVTKRLGLIEEAITQQNFPVFAQITMQESNQFHAVCLDTYPPIFYMNDVSKSIVDLVTQYNAFSREIKAAYTFDAGPNAVIYTLKESVAEITSLLLHFFPPSTQEGCFLSASIFLKGFSFQIDSDQGKLEALKAKVNVPRKVDALRYILLTSVGDGPRVLSEQEHLLSPVSGLPK</sequence>
<evidence type="ECO:0000256" key="15">
    <source>
        <dbReference type="PIRNR" id="PIRNR015950"/>
    </source>
</evidence>
<keyword evidence="11 16" id="KW-1207">Sterol metabolism</keyword>
<dbReference type="GO" id="GO:0004163">
    <property type="term" value="F:diphosphomevalonate decarboxylase activity"/>
    <property type="evidence" value="ECO:0007669"/>
    <property type="project" value="UniProtKB-UniRule"/>
</dbReference>
<dbReference type="EC" id="4.1.1.33" evidence="3 15"/>
<name>A0AA38HL31_9CUCU</name>
<evidence type="ECO:0000256" key="11">
    <source>
        <dbReference type="ARBA" id="ARBA00023166"/>
    </source>
</evidence>
<dbReference type="EMBL" id="JALNTZ010000786">
    <property type="protein sequence ID" value="KAJ3632056.1"/>
    <property type="molecule type" value="Genomic_DNA"/>
</dbReference>
<evidence type="ECO:0000256" key="12">
    <source>
        <dbReference type="ARBA" id="ARBA00023221"/>
    </source>
</evidence>
<reference evidence="19" key="1">
    <citation type="journal article" date="2023" name="G3 (Bethesda)">
        <title>Whole genome assemblies of Zophobas morio and Tenebrio molitor.</title>
        <authorList>
            <person name="Kaur S."/>
            <person name="Stinson S.A."/>
            <person name="diCenzo G.C."/>
        </authorList>
    </citation>
    <scope>NUCLEOTIDE SEQUENCE</scope>
    <source>
        <strain evidence="19">QUZm001</strain>
    </source>
</reference>
<comment type="pathway">
    <text evidence="16">Steroid biosynthesis; cholesterol biosynthesis.</text>
</comment>
<dbReference type="InterPro" id="IPR029765">
    <property type="entry name" value="Mev_diP_decarb"/>
</dbReference>
<dbReference type="InterPro" id="IPR053859">
    <property type="entry name" value="MVD-like_N"/>
</dbReference>
<evidence type="ECO:0000259" key="17">
    <source>
        <dbReference type="Pfam" id="PF18376"/>
    </source>
</evidence>
<evidence type="ECO:0000256" key="1">
    <source>
        <dbReference type="ARBA" id="ARBA00003812"/>
    </source>
</evidence>
<feature type="domain" description="Diphosphomevalonate decarboxylase-like N-terminal" evidence="18">
    <location>
        <begin position="12"/>
        <end position="156"/>
    </location>
</feature>
<organism evidence="19 20">
    <name type="scientific">Zophobas morio</name>
    <dbReference type="NCBI Taxonomy" id="2755281"/>
    <lineage>
        <taxon>Eukaryota</taxon>
        <taxon>Metazoa</taxon>
        <taxon>Ecdysozoa</taxon>
        <taxon>Arthropoda</taxon>
        <taxon>Hexapoda</taxon>
        <taxon>Insecta</taxon>
        <taxon>Pterygota</taxon>
        <taxon>Neoptera</taxon>
        <taxon>Endopterygota</taxon>
        <taxon>Coleoptera</taxon>
        <taxon>Polyphaga</taxon>
        <taxon>Cucujiformia</taxon>
        <taxon>Tenebrionidae</taxon>
        <taxon>Zophobas</taxon>
    </lineage>
</organism>
<dbReference type="AlphaFoldDB" id="A0AA38HL31"/>
<comment type="caution">
    <text evidence="19">The sequence shown here is derived from an EMBL/GenBank/DDBJ whole genome shotgun (WGS) entry which is preliminary data.</text>
</comment>
<accession>A0AA38HL31</accession>
<dbReference type="FunFam" id="3.30.70.890:FF:000005">
    <property type="entry name" value="Diphosphomevalonate decarboxylase"/>
    <property type="match status" value="1"/>
</dbReference>
<evidence type="ECO:0000256" key="6">
    <source>
        <dbReference type="ARBA" id="ARBA00022741"/>
    </source>
</evidence>
<keyword evidence="13 15" id="KW-0456">Lyase</keyword>
<dbReference type="Pfam" id="PF22700">
    <property type="entry name" value="MVD-like_N"/>
    <property type="match status" value="1"/>
</dbReference>
<dbReference type="GO" id="GO:0019287">
    <property type="term" value="P:isopentenyl diphosphate biosynthetic process, mevalonate pathway"/>
    <property type="evidence" value="ECO:0007669"/>
    <property type="project" value="UniProtKB-UniRule"/>
</dbReference>
<keyword evidence="6 15" id="KW-0547">Nucleotide-binding</keyword>
<evidence type="ECO:0000256" key="3">
    <source>
        <dbReference type="ARBA" id="ARBA00012296"/>
    </source>
</evidence>
<evidence type="ECO:0000313" key="19">
    <source>
        <dbReference type="EMBL" id="KAJ3632056.1"/>
    </source>
</evidence>
<protein>
    <recommendedName>
        <fullName evidence="4 15">Diphosphomevalonate decarboxylase</fullName>
        <ecNumber evidence="3 15">4.1.1.33</ecNumber>
    </recommendedName>
</protein>
<evidence type="ECO:0000256" key="13">
    <source>
        <dbReference type="ARBA" id="ARBA00023239"/>
    </source>
</evidence>
<keyword evidence="5 16" id="KW-0444">Lipid biosynthesis</keyword>
<evidence type="ECO:0000256" key="9">
    <source>
        <dbReference type="ARBA" id="ARBA00023011"/>
    </source>
</evidence>
<evidence type="ECO:0000256" key="2">
    <source>
        <dbReference type="ARBA" id="ARBA00008831"/>
    </source>
</evidence>
<dbReference type="SUPFAM" id="SSF54211">
    <property type="entry name" value="Ribosomal protein S5 domain 2-like"/>
    <property type="match status" value="1"/>
</dbReference>
<dbReference type="Gene3D" id="3.30.230.10">
    <property type="match status" value="1"/>
</dbReference>
<keyword evidence="16" id="KW-0152">Cholesterol biosynthesis</keyword>
<keyword evidence="16" id="KW-0153">Cholesterol metabolism</keyword>
<dbReference type="SUPFAM" id="SSF55060">
    <property type="entry name" value="GHMP Kinase, C-terminal domain"/>
    <property type="match status" value="1"/>
</dbReference>
<dbReference type="InterPro" id="IPR041431">
    <property type="entry name" value="Mvd1_C"/>
</dbReference>
<dbReference type="Proteomes" id="UP001168821">
    <property type="component" value="Unassembled WGS sequence"/>
</dbReference>
<dbReference type="GO" id="GO:0005829">
    <property type="term" value="C:cytosol"/>
    <property type="evidence" value="ECO:0007669"/>
    <property type="project" value="InterPro"/>
</dbReference>
<keyword evidence="7 15" id="KW-0067">ATP-binding</keyword>
<dbReference type="GO" id="GO:0006695">
    <property type="term" value="P:cholesterol biosynthetic process"/>
    <property type="evidence" value="ECO:0007669"/>
    <property type="project" value="UniProtKB-KW"/>
</dbReference>
<gene>
    <name evidence="19" type="ORF">Zmor_024834</name>
</gene>
<comment type="similarity">
    <text evidence="2 15 16">Belongs to the diphosphomevalonate decarboxylase family.</text>
</comment>
<proteinExistence type="inferred from homology"/>
<evidence type="ECO:0000256" key="16">
    <source>
        <dbReference type="RuleBase" id="RU363086"/>
    </source>
</evidence>
<dbReference type="PANTHER" id="PTHR10977">
    <property type="entry name" value="DIPHOSPHOMEVALONATE DECARBOXYLASE"/>
    <property type="match status" value="1"/>
</dbReference>
<evidence type="ECO:0000256" key="10">
    <source>
        <dbReference type="ARBA" id="ARBA00023098"/>
    </source>
</evidence>
<dbReference type="InterPro" id="IPR036554">
    <property type="entry name" value="GHMP_kinase_C_sf"/>
</dbReference>
<dbReference type="Gene3D" id="3.30.70.890">
    <property type="entry name" value="GHMP kinase, C-terminal domain"/>
    <property type="match status" value="1"/>
</dbReference>
<dbReference type="PANTHER" id="PTHR10977:SF3">
    <property type="entry name" value="DIPHOSPHOMEVALONATE DECARBOXYLASE"/>
    <property type="match status" value="1"/>
</dbReference>
<dbReference type="NCBIfam" id="TIGR01240">
    <property type="entry name" value="mevDPdecarb"/>
    <property type="match status" value="1"/>
</dbReference>
<dbReference type="GO" id="GO:0005524">
    <property type="term" value="F:ATP binding"/>
    <property type="evidence" value="ECO:0007669"/>
    <property type="project" value="UniProtKB-UniRule"/>
</dbReference>
<dbReference type="InterPro" id="IPR005935">
    <property type="entry name" value="Mev_decarb"/>
</dbReference>
<dbReference type="InterPro" id="IPR014721">
    <property type="entry name" value="Ribsml_uS5_D2-typ_fold_subgr"/>
</dbReference>
<dbReference type="InterPro" id="IPR020568">
    <property type="entry name" value="Ribosomal_Su5_D2-typ_SF"/>
</dbReference>
<dbReference type="PIRSF" id="PIRSF015950">
    <property type="entry name" value="Mev_P_decrbx"/>
    <property type="match status" value="1"/>
</dbReference>
<evidence type="ECO:0000256" key="7">
    <source>
        <dbReference type="ARBA" id="ARBA00022840"/>
    </source>
</evidence>
<keyword evidence="10 15" id="KW-0443">Lipid metabolism</keyword>